<feature type="region of interest" description="Disordered" evidence="1">
    <location>
        <begin position="335"/>
        <end position="365"/>
    </location>
</feature>
<protein>
    <submittedName>
        <fullName evidence="2">Variant surface glycoprotein 1125.5088</fullName>
    </submittedName>
</protein>
<organism evidence="2">
    <name type="scientific">Trypanosoma brucei</name>
    <dbReference type="NCBI Taxonomy" id="5691"/>
    <lineage>
        <taxon>Eukaryota</taxon>
        <taxon>Discoba</taxon>
        <taxon>Euglenozoa</taxon>
        <taxon>Kinetoplastea</taxon>
        <taxon>Metakinetoplastina</taxon>
        <taxon>Trypanosomatida</taxon>
        <taxon>Trypanosomatidae</taxon>
        <taxon>Trypanosoma</taxon>
    </lineage>
</organism>
<name>A0A1J0RBR9_9TRYP</name>
<proteinExistence type="predicted"/>
<dbReference type="AlphaFoldDB" id="A0A1J0RBR9"/>
<dbReference type="VEuPathDB" id="TriTrypDB:Tb427_000292000"/>
<sequence>MLAEKLRGSPAFKGAQLLTILATTRVNQARRAAPTRLSKLAAASRVLNRQIGIARGYGATAVSKITQGRATDIGAKQDPIPSGVGHTQTPTLTPLQPTHCNLADDTGDPKVKKAHVKITETKTIQLIEETKLKPASLVVAAYAKGEPDGTATAHRTHIWLATHSTHANLLGAKVDVTPQDRYVKNQELYDESKQTPTRSAGKEADVNKQTTLADAAATICTAILGRDPDTADVLDQALDDIAKTSEAQTVAALILGQSKKPTDPDQATKQVKDLLGGSEANYQNTYVKAVKTTAITVDINVVKTTDTLLKLAQKTESADVLAFLIGQNKGIQKNASCNNTESPKKDENVEKTTNKGVDDKTGTDCKATEESKCDKEKCTWNKVKKE</sequence>
<evidence type="ECO:0000256" key="1">
    <source>
        <dbReference type="SAM" id="MobiDB-lite"/>
    </source>
</evidence>
<dbReference type="EMBL" id="KX701284">
    <property type="protein sequence ID" value="APD75240.1"/>
    <property type="molecule type" value="Genomic_DNA"/>
</dbReference>
<accession>A0A1J0RBR9</accession>
<reference evidence="2" key="1">
    <citation type="submission" date="2016-08" db="EMBL/GenBank/DDBJ databases">
        <title>VSG repertoire of Trypanosoma brucei EATRO 1125.</title>
        <authorList>
            <person name="Cross G.A."/>
        </authorList>
    </citation>
    <scope>NUCLEOTIDE SEQUENCE</scope>
    <source>
        <strain evidence="2">EATRO 1125</strain>
    </source>
</reference>
<evidence type="ECO:0000313" key="2">
    <source>
        <dbReference type="EMBL" id="APD75240.1"/>
    </source>
</evidence>
<feature type="compositionally biased region" description="Basic and acidic residues" evidence="1">
    <location>
        <begin position="342"/>
        <end position="365"/>
    </location>
</feature>